<evidence type="ECO:0000313" key="10">
    <source>
        <dbReference type="Proteomes" id="UP000593594"/>
    </source>
</evidence>
<dbReference type="InterPro" id="IPR022695">
    <property type="entry name" value="Histidinol_DH_monofunct"/>
</dbReference>
<reference evidence="9 10" key="1">
    <citation type="submission" date="2020-06" db="EMBL/GenBank/DDBJ databases">
        <title>Genome sequence of 2 isolates from Red Sea Mangroves.</title>
        <authorList>
            <person name="Sefrji F."/>
            <person name="Michoud G."/>
            <person name="Merlino G."/>
            <person name="Daffonchio D."/>
        </authorList>
    </citation>
    <scope>NUCLEOTIDE SEQUENCE [LARGE SCALE GENOMIC DNA]</scope>
    <source>
        <strain evidence="9 10">R1DC25</strain>
    </source>
</reference>
<dbReference type="PRINTS" id="PR00083">
    <property type="entry name" value="HOLDHDRGNASE"/>
</dbReference>
<dbReference type="GO" id="GO:0051287">
    <property type="term" value="F:NAD binding"/>
    <property type="evidence" value="ECO:0007669"/>
    <property type="project" value="InterPro"/>
</dbReference>
<dbReference type="PROSITE" id="PS00611">
    <property type="entry name" value="HISOL_DEHYDROGENASE"/>
    <property type="match status" value="1"/>
</dbReference>
<dbReference type="GO" id="GO:0000105">
    <property type="term" value="P:L-histidine biosynthetic process"/>
    <property type="evidence" value="ECO:0007669"/>
    <property type="project" value="InterPro"/>
</dbReference>
<dbReference type="GO" id="GO:0005829">
    <property type="term" value="C:cytosol"/>
    <property type="evidence" value="ECO:0007669"/>
    <property type="project" value="TreeGrafter"/>
</dbReference>
<keyword evidence="3" id="KW-0479">Metal-binding</keyword>
<evidence type="ECO:0000313" key="9">
    <source>
        <dbReference type="EMBL" id="QPC42831.1"/>
    </source>
</evidence>
<dbReference type="GO" id="GO:0004399">
    <property type="term" value="F:histidinol dehydrogenase activity"/>
    <property type="evidence" value="ECO:0007669"/>
    <property type="project" value="UniProtKB-EC"/>
</dbReference>
<keyword evidence="4" id="KW-0862">Zinc</keyword>
<dbReference type="InterPro" id="IPR001692">
    <property type="entry name" value="Histidinol_DH_CS"/>
</dbReference>
<evidence type="ECO:0000256" key="8">
    <source>
        <dbReference type="RuleBase" id="RU004175"/>
    </source>
</evidence>
<name>A0A7S8C3T7_9HYPH</name>
<dbReference type="KEGG" id="kmn:HW532_09060"/>
<dbReference type="NCBIfam" id="TIGR00069">
    <property type="entry name" value="hisD"/>
    <property type="match status" value="1"/>
</dbReference>
<comment type="similarity">
    <text evidence="2 6 8">Belongs to the histidinol dehydrogenase family.</text>
</comment>
<keyword evidence="10" id="KW-1185">Reference proteome</keyword>
<keyword evidence="5 6" id="KW-0560">Oxidoreductase</keyword>
<dbReference type="FunFam" id="3.40.50.1980:FF:000001">
    <property type="entry name" value="Histidinol dehydrogenase"/>
    <property type="match status" value="1"/>
</dbReference>
<dbReference type="SUPFAM" id="SSF53720">
    <property type="entry name" value="ALDH-like"/>
    <property type="match status" value="1"/>
</dbReference>
<dbReference type="PANTHER" id="PTHR21256:SF2">
    <property type="entry name" value="HISTIDINE BIOSYNTHESIS TRIFUNCTIONAL PROTEIN"/>
    <property type="match status" value="1"/>
</dbReference>
<dbReference type="InterPro" id="IPR016161">
    <property type="entry name" value="Ald_DH/histidinol_DH"/>
</dbReference>
<sequence>MIPGVLPVSNDISFHILSDLDADGRNRLMARTEADLGPVIEKVRPIIEAVRTEGDAALSRFAKEFDRSPVEPDAIAATEADFDEAFAALEPEMVEVLEFASDNVRRFHEAQMPEEMWLKEMHPGVFAGDKVVPVDSVACYVPRGKGSFPSVVMMTAIPAVVAGVPKPVIVTPPGPDGKVDTATLVAARIAGVERVYKCGGAQAVAAVAYGTETVPRCLKIVGPGSPWVVAAKRLLSDRIDPGIPAGPSESIILADETANGRVCALDLLIEAEHGSDSSAYLVTNSREVAEAARAAIPDFWAEMGEQRVGFSRDVLSGPRGGIVLADDMDAAIAFVNDYAPEHLEIQAKDPHQYLGLIRNAGEILMGEHTPVSIGNFVLGPNAVLPTNSAARTWSPLSVFDYMKRISVGHVTRKGYDILAPYARRFAQYEGFDAHANALSAMRDKAFASEK</sequence>
<evidence type="ECO:0000256" key="7">
    <source>
        <dbReference type="PIRSR" id="PIRSR000099-1"/>
    </source>
</evidence>
<dbReference type="EMBL" id="CP058214">
    <property type="protein sequence ID" value="QPC42831.1"/>
    <property type="molecule type" value="Genomic_DNA"/>
</dbReference>
<dbReference type="EC" id="1.1.1.23" evidence="9"/>
<dbReference type="CDD" id="cd06572">
    <property type="entry name" value="Histidinol_dh"/>
    <property type="match status" value="1"/>
</dbReference>
<gene>
    <name evidence="9" type="primary">hisD</name>
    <name evidence="9" type="ORF">HW532_09060</name>
</gene>
<proteinExistence type="inferred from homology"/>
<dbReference type="GO" id="GO:0046872">
    <property type="term" value="F:metal ion binding"/>
    <property type="evidence" value="ECO:0007669"/>
    <property type="project" value="UniProtKB-KW"/>
</dbReference>
<dbReference type="PANTHER" id="PTHR21256">
    <property type="entry name" value="HISTIDINOL DEHYDROGENASE HDH"/>
    <property type="match status" value="1"/>
</dbReference>
<dbReference type="Pfam" id="PF00815">
    <property type="entry name" value="Histidinol_dh"/>
    <property type="match status" value="1"/>
</dbReference>
<dbReference type="InterPro" id="IPR012131">
    <property type="entry name" value="Hstdl_DH"/>
</dbReference>
<dbReference type="Gene3D" id="3.40.50.1980">
    <property type="entry name" value="Nitrogenase molybdenum iron protein domain"/>
    <property type="match status" value="2"/>
</dbReference>
<dbReference type="Gene3D" id="1.20.5.1300">
    <property type="match status" value="1"/>
</dbReference>
<feature type="active site" description="Proton acceptor" evidence="7">
    <location>
        <position position="341"/>
    </location>
</feature>
<evidence type="ECO:0000256" key="5">
    <source>
        <dbReference type="ARBA" id="ARBA00023002"/>
    </source>
</evidence>
<accession>A0A7S8C3T7</accession>
<dbReference type="Proteomes" id="UP000593594">
    <property type="component" value="Chromosome"/>
</dbReference>
<evidence type="ECO:0000256" key="1">
    <source>
        <dbReference type="ARBA" id="ARBA00001947"/>
    </source>
</evidence>
<comment type="cofactor">
    <cofactor evidence="1">
        <name>Zn(2+)</name>
        <dbReference type="ChEBI" id="CHEBI:29105"/>
    </cofactor>
</comment>
<feature type="active site" description="Proton acceptor" evidence="7">
    <location>
        <position position="342"/>
    </location>
</feature>
<evidence type="ECO:0000256" key="3">
    <source>
        <dbReference type="ARBA" id="ARBA00022723"/>
    </source>
</evidence>
<organism evidence="9 10">
    <name type="scientific">Kaustia mangrovi</name>
    <dbReference type="NCBI Taxonomy" id="2593653"/>
    <lineage>
        <taxon>Bacteria</taxon>
        <taxon>Pseudomonadati</taxon>
        <taxon>Pseudomonadota</taxon>
        <taxon>Alphaproteobacteria</taxon>
        <taxon>Hyphomicrobiales</taxon>
        <taxon>Parvibaculaceae</taxon>
        <taxon>Kaustia</taxon>
    </lineage>
</organism>
<evidence type="ECO:0000256" key="6">
    <source>
        <dbReference type="PIRNR" id="PIRNR000099"/>
    </source>
</evidence>
<dbReference type="RefSeq" id="WP_213164066.1">
    <property type="nucleotide sequence ID" value="NZ_CP058214.1"/>
</dbReference>
<protein>
    <submittedName>
        <fullName evidence="9">Histidinol dehydrogenase</fullName>
        <ecNumber evidence="9">1.1.1.23</ecNumber>
    </submittedName>
</protein>
<evidence type="ECO:0000256" key="2">
    <source>
        <dbReference type="ARBA" id="ARBA00010178"/>
    </source>
</evidence>
<dbReference type="PIRSF" id="PIRSF000099">
    <property type="entry name" value="Histidinol_dh"/>
    <property type="match status" value="1"/>
</dbReference>
<dbReference type="AlphaFoldDB" id="A0A7S8C3T7"/>
<evidence type="ECO:0000256" key="4">
    <source>
        <dbReference type="ARBA" id="ARBA00022833"/>
    </source>
</evidence>